<dbReference type="AlphaFoldDB" id="A0AAV5G8H5"/>
<proteinExistence type="predicted"/>
<reference evidence="1" key="1">
    <citation type="submission" date="2021-12" db="EMBL/GenBank/DDBJ databases">
        <title>Draft genome sequence of Corynebacterium ammoniagenes strain T-723.</title>
        <authorList>
            <person name="Matsuzawa M."/>
            <person name="Hiratani M."/>
            <person name="Abe I."/>
            <person name="Tsuji Y."/>
            <person name="Nakamura J."/>
        </authorList>
    </citation>
    <scope>NUCLEOTIDE SEQUENCE</scope>
    <source>
        <strain evidence="1">T-723</strain>
    </source>
</reference>
<sequence>MNCPNCNGANVQISFVEQGTRTASHGTGLGGNMNNTARTMTALGTLGMSNLVWKKSRGTHKTKTKNVKTALCQDCGKDWKMK</sequence>
<accession>A0AAV5G8H5</accession>
<protein>
    <submittedName>
        <fullName evidence="1">Uncharacterized protein</fullName>
    </submittedName>
</protein>
<dbReference type="EMBL" id="BQKK01000006">
    <property type="protein sequence ID" value="GJN43616.1"/>
    <property type="molecule type" value="Genomic_DNA"/>
</dbReference>
<evidence type="ECO:0000313" key="1">
    <source>
        <dbReference type="EMBL" id="GJN43616.1"/>
    </source>
</evidence>
<dbReference type="RefSeq" id="WP_236163971.1">
    <property type="nucleotide sequence ID" value="NZ_BQKK01000006.1"/>
</dbReference>
<evidence type="ECO:0000313" key="2">
    <source>
        <dbReference type="Proteomes" id="UP001054925"/>
    </source>
</evidence>
<dbReference type="Proteomes" id="UP001054925">
    <property type="component" value="Unassembled WGS sequence"/>
</dbReference>
<name>A0AAV5G8H5_CORAM</name>
<comment type="caution">
    <text evidence="1">The sequence shown here is derived from an EMBL/GenBank/DDBJ whole genome shotgun (WGS) entry which is preliminary data.</text>
</comment>
<organism evidence="1 2">
    <name type="scientific">Corynebacterium ammoniagenes</name>
    <name type="common">Brevibacterium ammoniagenes</name>
    <dbReference type="NCBI Taxonomy" id="1697"/>
    <lineage>
        <taxon>Bacteria</taxon>
        <taxon>Bacillati</taxon>
        <taxon>Actinomycetota</taxon>
        <taxon>Actinomycetes</taxon>
        <taxon>Mycobacteriales</taxon>
        <taxon>Corynebacteriaceae</taxon>
        <taxon>Corynebacterium</taxon>
    </lineage>
</organism>
<gene>
    <name evidence="1" type="ORF">CAT723_20950</name>
</gene>